<dbReference type="GO" id="GO:0012505">
    <property type="term" value="C:endomembrane system"/>
    <property type="evidence" value="ECO:0007669"/>
    <property type="project" value="UniProtKB-SubCell"/>
</dbReference>
<evidence type="ECO:0000313" key="11">
    <source>
        <dbReference type="Proteomes" id="UP000092584"/>
    </source>
</evidence>
<evidence type="ECO:0000256" key="2">
    <source>
        <dbReference type="ARBA" id="ARBA00004586"/>
    </source>
</evidence>
<dbReference type="AlphaFoldDB" id="A0A1B8TX71"/>
<organism evidence="10 11">
    <name type="scientific">Polaribacter vadi</name>
    <dbReference type="NCBI Taxonomy" id="1774273"/>
    <lineage>
        <taxon>Bacteria</taxon>
        <taxon>Pseudomonadati</taxon>
        <taxon>Bacteroidota</taxon>
        <taxon>Flavobacteriia</taxon>
        <taxon>Flavobacteriales</taxon>
        <taxon>Flavobacteriaceae</taxon>
    </lineage>
</organism>
<dbReference type="PANTHER" id="PTHR22760">
    <property type="entry name" value="GLYCOSYLTRANSFERASE"/>
    <property type="match status" value="1"/>
</dbReference>
<name>A0A1B8TX71_9FLAO</name>
<keyword evidence="8 9" id="KW-0472">Membrane</keyword>
<keyword evidence="11" id="KW-1185">Reference proteome</keyword>
<comment type="subcellular location">
    <subcellularLocation>
        <location evidence="1">Endomembrane system</location>
        <topology evidence="1">Multi-pass membrane protein</topology>
    </subcellularLocation>
    <subcellularLocation>
        <location evidence="2">Endoplasmic reticulum membrane</location>
    </subcellularLocation>
</comment>
<feature type="transmembrane region" description="Helical" evidence="9">
    <location>
        <begin position="168"/>
        <end position="195"/>
    </location>
</feature>
<feature type="transmembrane region" description="Helical" evidence="9">
    <location>
        <begin position="291"/>
        <end position="307"/>
    </location>
</feature>
<dbReference type="GO" id="GO:0000030">
    <property type="term" value="F:mannosyltransferase activity"/>
    <property type="evidence" value="ECO:0007669"/>
    <property type="project" value="TreeGrafter"/>
</dbReference>
<evidence type="ECO:0000313" key="10">
    <source>
        <dbReference type="EMBL" id="OBY64208.1"/>
    </source>
</evidence>
<dbReference type="RefSeq" id="WP_065318957.1">
    <property type="nucleotide sequence ID" value="NZ_CP017477.1"/>
</dbReference>
<protein>
    <recommendedName>
        <fullName evidence="12">Mannosyltransferase</fullName>
    </recommendedName>
</protein>
<evidence type="ECO:0008006" key="12">
    <source>
        <dbReference type="Google" id="ProtNLM"/>
    </source>
</evidence>
<feature type="transmembrane region" description="Helical" evidence="9">
    <location>
        <begin position="257"/>
        <end position="284"/>
    </location>
</feature>
<proteinExistence type="predicted"/>
<dbReference type="Proteomes" id="UP000092584">
    <property type="component" value="Unassembled WGS sequence"/>
</dbReference>
<evidence type="ECO:0000256" key="7">
    <source>
        <dbReference type="ARBA" id="ARBA00022989"/>
    </source>
</evidence>
<dbReference type="STRING" id="1774273.LPB03_05110"/>
<dbReference type="OrthoDB" id="620676at2"/>
<gene>
    <name evidence="10" type="ORF">LPB3_07385</name>
</gene>
<feature type="transmembrane region" description="Helical" evidence="9">
    <location>
        <begin position="121"/>
        <end position="139"/>
    </location>
</feature>
<dbReference type="InterPro" id="IPR005599">
    <property type="entry name" value="GPI_mannosylTrfase"/>
</dbReference>
<comment type="caution">
    <text evidence="10">The sequence shown here is derived from an EMBL/GenBank/DDBJ whole genome shotgun (WGS) entry which is preliminary data.</text>
</comment>
<sequence length="490" mass="58182">MIYKFKFENYIYFLAIIIYFLTAFFSIGYFNADEHYQIIEFAGLLDGTTTPTDLPWEYERKIRPAIQPILTYIIFEVLSFFSLTDPYIKTFILRLITALVSIIIIIFFTKSCQKFLSPKNWKLFLLLSFFLWFLPFINIRFSSETWSGLLFLLSIAIILNDKNNHYKFALIGLIIGFSFLFRYQIAFAVFGIFLWLIFIKREQISKIVVFSIGFLCILFLGFLIDSWFYNEWTFTTYNYFNVNIIEDKASEFGVSPWYNYILLVLIFSFAPFGIIILATITLFVNKNHKSLITWAIVPFFIIHSMVAHKEIRFLFPIINFVPFIIVKAFEDSIFKMNWYKKNKKIIYKIFIFLFVINIFCLGFASFRPVGKGRAGIVEKIHYLNNKPNLNIFITKDYNPKYRWLLNSNFYKEENANFINIDTLSLSKISFEKNETRNVLITSINDIEEDQIKKIIKQMKMKEITKTFPSFSFHLFKKINMGDKVFLLYSD</sequence>
<evidence type="ECO:0000256" key="1">
    <source>
        <dbReference type="ARBA" id="ARBA00004127"/>
    </source>
</evidence>
<feature type="transmembrane region" description="Helical" evidence="9">
    <location>
        <begin position="313"/>
        <end position="333"/>
    </location>
</feature>
<feature type="transmembrane region" description="Helical" evidence="9">
    <location>
        <begin position="12"/>
        <end position="30"/>
    </location>
</feature>
<keyword evidence="4" id="KW-0808">Transferase</keyword>
<dbReference type="KEGG" id="pob:LPB03_05110"/>
<accession>A0A1B8TX71</accession>
<keyword evidence="6" id="KW-0256">Endoplasmic reticulum</keyword>
<evidence type="ECO:0000256" key="3">
    <source>
        <dbReference type="ARBA" id="ARBA00022676"/>
    </source>
</evidence>
<keyword evidence="5 9" id="KW-0812">Transmembrane</keyword>
<evidence type="ECO:0000256" key="6">
    <source>
        <dbReference type="ARBA" id="ARBA00022824"/>
    </source>
</evidence>
<keyword evidence="7 9" id="KW-1133">Transmembrane helix</keyword>
<evidence type="ECO:0000256" key="9">
    <source>
        <dbReference type="SAM" id="Phobius"/>
    </source>
</evidence>
<dbReference type="EMBL" id="LSFM01000022">
    <property type="protein sequence ID" value="OBY64208.1"/>
    <property type="molecule type" value="Genomic_DNA"/>
</dbReference>
<dbReference type="Pfam" id="PF03901">
    <property type="entry name" value="Glyco_transf_22"/>
    <property type="match status" value="1"/>
</dbReference>
<feature type="transmembrane region" description="Helical" evidence="9">
    <location>
        <begin position="207"/>
        <end position="229"/>
    </location>
</feature>
<evidence type="ECO:0000256" key="4">
    <source>
        <dbReference type="ARBA" id="ARBA00022679"/>
    </source>
</evidence>
<feature type="transmembrane region" description="Helical" evidence="9">
    <location>
        <begin position="345"/>
        <end position="366"/>
    </location>
</feature>
<feature type="transmembrane region" description="Helical" evidence="9">
    <location>
        <begin position="91"/>
        <end position="109"/>
    </location>
</feature>
<evidence type="ECO:0000256" key="5">
    <source>
        <dbReference type="ARBA" id="ARBA00022692"/>
    </source>
</evidence>
<evidence type="ECO:0000256" key="8">
    <source>
        <dbReference type="ARBA" id="ARBA00023136"/>
    </source>
</evidence>
<keyword evidence="3" id="KW-0328">Glycosyltransferase</keyword>
<reference evidence="11" key="1">
    <citation type="submission" date="2016-02" db="EMBL/GenBank/DDBJ databases">
        <authorList>
            <person name="Shin S.-K."/>
            <person name="Yi H."/>
            <person name="Kim E."/>
        </authorList>
    </citation>
    <scope>NUCLEOTIDE SEQUENCE [LARGE SCALE GENOMIC DNA]</scope>
    <source>
        <strain evidence="11">LPB0003</strain>
    </source>
</reference>